<evidence type="ECO:0000313" key="5">
    <source>
        <dbReference type="EMBL" id="KAG5468918.1"/>
    </source>
</evidence>
<sequence length="560" mass="62726">MLWCKETFEEQFERSECRLFPIQQQLFDFVDKAKRDGDDGSSSWGSRWLCFSIEFPSASDVSHLLSRHAPTNLFQRRQQPASVLAAQRKRVREDFSLLYGATPLSQQSRMFLAATLDGVRSILSRVDARQLHLYEIIREGCPCHLFLDVERETNHMALQHVVTVDDDSASSSVEEADLVVRVDEDVGGLRRTAFQCSKSRYQELRRQGSSVPADACGLDCCVEPDNRNTCDALLNALESFVRDRYPAWVPPGVHANRERSVFAEVWVLESAPLSGAASKFSQHYVLKLHGRLFASTNSVKIFVRDFVAHMSERAADDSQLHSALFFHKPPAWYPVFRELPLDYPCNTLPYLPRRCVIDEAVYSRNRAMRCAGSCKLGKQSVLLPYRHYVAGSCLREFSHSATAAPVSWDVFTSTLIAHRGPSDTAPFSLIELPGEICPATSTRACAAPPRAAAPAVPATLHTASLGVNLEELVSCLERVYSQIADCACTVGQPHRLSDRYLSFTVRGTRYCQNVGREHRSNNVYVVVDVAQMTFVQKCFDPDCASYRSPPRLLGGNTRTT</sequence>
<dbReference type="Proteomes" id="UP000674143">
    <property type="component" value="Unassembled WGS sequence"/>
</dbReference>
<comment type="caution">
    <text evidence="5">The sequence shown here is derived from an EMBL/GenBank/DDBJ whole genome shotgun (WGS) entry which is preliminary data.</text>
</comment>
<evidence type="ECO:0000313" key="6">
    <source>
        <dbReference type="Proteomes" id="UP000674143"/>
    </source>
</evidence>
<dbReference type="GeneID" id="92358277"/>
<dbReference type="GO" id="GO:0006264">
    <property type="term" value="P:mitochondrial DNA replication"/>
    <property type="evidence" value="ECO:0007669"/>
    <property type="project" value="TreeGrafter"/>
</dbReference>
<dbReference type="PANTHER" id="PTHR31399:SF0">
    <property type="entry name" value="DNA-DIRECTED PRIMASE_POLYMERASE PROTEIN"/>
    <property type="match status" value="1"/>
</dbReference>
<keyword evidence="6" id="KW-1185">Reference proteome</keyword>
<dbReference type="EC" id="2.7.7.102" evidence="3"/>
<evidence type="ECO:0000256" key="3">
    <source>
        <dbReference type="ARBA" id="ARBA00044768"/>
    </source>
</evidence>
<organism evidence="5 6">
    <name type="scientific">Leishmania orientalis</name>
    <dbReference type="NCBI Taxonomy" id="2249476"/>
    <lineage>
        <taxon>Eukaryota</taxon>
        <taxon>Discoba</taxon>
        <taxon>Euglenozoa</taxon>
        <taxon>Kinetoplastea</taxon>
        <taxon>Metakinetoplastina</taxon>
        <taxon>Trypanosomatida</taxon>
        <taxon>Trypanosomatidae</taxon>
        <taxon>Leishmaniinae</taxon>
        <taxon>Leishmania</taxon>
    </lineage>
</organism>
<evidence type="ECO:0000256" key="2">
    <source>
        <dbReference type="ARBA" id="ARBA00044677"/>
    </source>
</evidence>
<comment type="catalytic activity">
    <reaction evidence="4">
        <text>DNA(n) + a 2'-deoxyribonucleoside 5'-triphosphate = DNA(n+1) + diphosphate</text>
        <dbReference type="Rhea" id="RHEA:22508"/>
        <dbReference type="Rhea" id="RHEA-COMP:17339"/>
        <dbReference type="Rhea" id="RHEA-COMP:17340"/>
        <dbReference type="ChEBI" id="CHEBI:33019"/>
        <dbReference type="ChEBI" id="CHEBI:61560"/>
        <dbReference type="ChEBI" id="CHEBI:173112"/>
        <dbReference type="EC" id="2.7.7.7"/>
    </reaction>
    <physiologicalReaction direction="left-to-right" evidence="4">
        <dbReference type="Rhea" id="RHEA:22509"/>
    </physiologicalReaction>
</comment>
<dbReference type="GO" id="GO:0009411">
    <property type="term" value="P:response to UV"/>
    <property type="evidence" value="ECO:0007669"/>
    <property type="project" value="TreeGrafter"/>
</dbReference>
<protein>
    <recommendedName>
        <fullName evidence="1">DNA-directed primase/polymerase protein</fullName>
        <ecNumber evidence="3">2.7.7.102</ecNumber>
    </recommendedName>
</protein>
<dbReference type="Pfam" id="PF03121">
    <property type="entry name" value="Herpes_UL52"/>
    <property type="match status" value="1"/>
</dbReference>
<name>A0A836GS27_9TRYP</name>
<reference evidence="6" key="1">
    <citation type="journal article" date="2021" name="Microbiol. Resour. Announc.">
        <title>LGAAP: Leishmaniinae Genome Assembly and Annotation Pipeline.</title>
        <authorList>
            <person name="Almutairi H."/>
            <person name="Urbaniak M.D."/>
            <person name="Bates M.D."/>
            <person name="Jariyapan N."/>
            <person name="Kwakye-Nuako G."/>
            <person name="Thomaz-Soccol V."/>
            <person name="Al-Salem W.S."/>
            <person name="Dillon R.J."/>
            <person name="Bates P.A."/>
            <person name="Gatherer D."/>
        </authorList>
    </citation>
    <scope>NUCLEOTIDE SEQUENCE [LARGE SCALE GENOMIC DNA]</scope>
</reference>
<reference evidence="6" key="2">
    <citation type="journal article" date="2021" name="Sci. Data">
        <title>Chromosome-scale genome sequencing, assembly and annotation of six genomes from subfamily Leishmaniinae.</title>
        <authorList>
            <person name="Almutairi H."/>
            <person name="Urbaniak M.D."/>
            <person name="Bates M.D."/>
            <person name="Jariyapan N."/>
            <person name="Kwakye-Nuako G."/>
            <person name="Thomaz Soccol V."/>
            <person name="Al-Salem W.S."/>
            <person name="Dillon R.J."/>
            <person name="Bates P.A."/>
            <person name="Gatherer D."/>
        </authorList>
    </citation>
    <scope>NUCLEOTIDE SEQUENCE [LARGE SCALE GENOMIC DNA]</scope>
</reference>
<dbReference type="GO" id="GO:0042276">
    <property type="term" value="P:error-prone translesion synthesis"/>
    <property type="evidence" value="ECO:0007669"/>
    <property type="project" value="InterPro"/>
</dbReference>
<dbReference type="GO" id="GO:0005759">
    <property type="term" value="C:mitochondrial matrix"/>
    <property type="evidence" value="ECO:0007669"/>
    <property type="project" value="TreeGrafter"/>
</dbReference>
<dbReference type="GO" id="GO:0005634">
    <property type="term" value="C:nucleus"/>
    <property type="evidence" value="ECO:0007669"/>
    <property type="project" value="TreeGrafter"/>
</dbReference>
<dbReference type="EMBL" id="JAFHLR010000033">
    <property type="protein sequence ID" value="KAG5468918.1"/>
    <property type="molecule type" value="Genomic_DNA"/>
</dbReference>
<proteinExistence type="predicted"/>
<dbReference type="PANTHER" id="PTHR31399">
    <property type="entry name" value="DNA-DIRECTED PRIMASE / POLYMERASE PROTEIN"/>
    <property type="match status" value="1"/>
</dbReference>
<evidence type="ECO:0000256" key="1">
    <source>
        <dbReference type="ARBA" id="ARBA00026139"/>
    </source>
</evidence>
<dbReference type="GO" id="GO:0031297">
    <property type="term" value="P:replication fork processing"/>
    <property type="evidence" value="ECO:0007669"/>
    <property type="project" value="TreeGrafter"/>
</dbReference>
<comment type="catalytic activity">
    <reaction evidence="2">
        <text>ssDNA + n NTP = ssDNA/pppN(pN)n-1 hybrid + (n-1) diphosphate.</text>
        <dbReference type="EC" id="2.7.7.102"/>
    </reaction>
</comment>
<dbReference type="RefSeq" id="XP_067059895.1">
    <property type="nucleotide sequence ID" value="XM_067204343.1"/>
</dbReference>
<dbReference type="GO" id="GO:0003887">
    <property type="term" value="F:DNA-directed DNA polymerase activity"/>
    <property type="evidence" value="ECO:0007669"/>
    <property type="project" value="UniProtKB-EC"/>
</dbReference>
<dbReference type="InterPro" id="IPR044917">
    <property type="entry name" value="PRIMPOL"/>
</dbReference>
<dbReference type="AlphaFoldDB" id="A0A836GS27"/>
<dbReference type="GO" id="GO:0003682">
    <property type="term" value="F:chromatin binding"/>
    <property type="evidence" value="ECO:0007669"/>
    <property type="project" value="TreeGrafter"/>
</dbReference>
<dbReference type="KEGG" id="loi:92358277"/>
<accession>A0A836GS27</accession>
<gene>
    <name evidence="5" type="ORF">LSCM4_02310</name>
</gene>
<evidence type="ECO:0000256" key="4">
    <source>
        <dbReference type="ARBA" id="ARBA00047303"/>
    </source>
</evidence>